<dbReference type="SUPFAM" id="SSF53850">
    <property type="entry name" value="Periplasmic binding protein-like II"/>
    <property type="match status" value="1"/>
</dbReference>
<dbReference type="InterPro" id="IPR042100">
    <property type="entry name" value="Bug_dom1"/>
</dbReference>
<dbReference type="CDD" id="cd07012">
    <property type="entry name" value="PBP2_Bug_TTT"/>
    <property type="match status" value="1"/>
</dbReference>
<organism evidence="2 3">
    <name type="scientific">Pollutimonas bauzanensis</name>
    <dbReference type="NCBI Taxonomy" id="658167"/>
    <lineage>
        <taxon>Bacteria</taxon>
        <taxon>Pseudomonadati</taxon>
        <taxon>Pseudomonadota</taxon>
        <taxon>Betaproteobacteria</taxon>
        <taxon>Burkholderiales</taxon>
        <taxon>Alcaligenaceae</taxon>
        <taxon>Pollutimonas</taxon>
    </lineage>
</organism>
<gene>
    <name evidence="2" type="ORF">SAMN04488135_11343</name>
</gene>
<reference evidence="2 3" key="1">
    <citation type="submission" date="2016-11" db="EMBL/GenBank/DDBJ databases">
        <authorList>
            <person name="Jaros S."/>
            <person name="Januszkiewicz K."/>
            <person name="Wedrychowicz H."/>
        </authorList>
    </citation>
    <scope>NUCLEOTIDE SEQUENCE [LARGE SCALE GENOMIC DNA]</scope>
    <source>
        <strain evidence="2 3">CGMCC 1.10190</strain>
    </source>
</reference>
<comment type="similarity">
    <text evidence="1">Belongs to the UPF0065 (bug) family.</text>
</comment>
<dbReference type="PIRSF" id="PIRSF017082">
    <property type="entry name" value="YflP"/>
    <property type="match status" value="1"/>
</dbReference>
<name>A0A1M5Z9A4_9BURK</name>
<dbReference type="Gene3D" id="3.40.190.10">
    <property type="entry name" value="Periplasmic binding protein-like II"/>
    <property type="match status" value="1"/>
</dbReference>
<accession>A0A1M5Z9A4</accession>
<evidence type="ECO:0000256" key="1">
    <source>
        <dbReference type="ARBA" id="ARBA00006987"/>
    </source>
</evidence>
<dbReference type="Proteomes" id="UP000184226">
    <property type="component" value="Unassembled WGS sequence"/>
</dbReference>
<dbReference type="STRING" id="658167.SAMN04488135_11343"/>
<dbReference type="Gene3D" id="3.40.190.150">
    <property type="entry name" value="Bordetella uptake gene, domain 1"/>
    <property type="match status" value="1"/>
</dbReference>
<evidence type="ECO:0000313" key="2">
    <source>
        <dbReference type="EMBL" id="SHI20762.1"/>
    </source>
</evidence>
<dbReference type="EMBL" id="FQXE01000013">
    <property type="protein sequence ID" value="SHI20762.1"/>
    <property type="molecule type" value="Genomic_DNA"/>
</dbReference>
<evidence type="ECO:0000313" key="3">
    <source>
        <dbReference type="Proteomes" id="UP000184226"/>
    </source>
</evidence>
<dbReference type="RefSeq" id="WP_073106752.1">
    <property type="nucleotide sequence ID" value="NZ_FQXE01000013.1"/>
</dbReference>
<dbReference type="PANTHER" id="PTHR42928">
    <property type="entry name" value="TRICARBOXYLATE-BINDING PROTEIN"/>
    <property type="match status" value="1"/>
</dbReference>
<sequence>MIPYRNWLIGLFTILSFTIAGGALAREGSYPDKPVRLIVPYAPGGGTDGMARALAQKLSGIWKQKVIVDNRPGASESIAASLVARSPADGYTLLFASDSTFQLNPLLYNHLTYNPDKDLAPITRFAMSPFALFVNAETPVNSFKEFVEYAKKNRGKTFYGSYGVANSTNLGLSWLSRQFDLDMVHVPFAGQGPAMLGLLGGEIQILFGNIIPSSIGFINKGQVKVLVVSGEKRLSNAPDVPTFRELGFDNLDTGYTLGIAAPAAVSPEVRKEIFEAVATAVKGPDLIKYAAESLSIQLFSETPAQYHDFIMESRRILQQRIDAAGLDKLDS</sequence>
<keyword evidence="2" id="KW-0675">Receptor</keyword>
<proteinExistence type="inferred from homology"/>
<dbReference type="PANTHER" id="PTHR42928:SF5">
    <property type="entry name" value="BLR1237 PROTEIN"/>
    <property type="match status" value="1"/>
</dbReference>
<dbReference type="AlphaFoldDB" id="A0A1M5Z9A4"/>
<protein>
    <submittedName>
        <fullName evidence="2">Tripartite-type tricarboxylate transporter, receptor component TctC</fullName>
    </submittedName>
</protein>
<keyword evidence="3" id="KW-1185">Reference proteome</keyword>
<dbReference type="InterPro" id="IPR005064">
    <property type="entry name" value="BUG"/>
</dbReference>
<dbReference type="Pfam" id="PF03401">
    <property type="entry name" value="TctC"/>
    <property type="match status" value="1"/>
</dbReference>